<feature type="transmembrane region" description="Helical" evidence="5">
    <location>
        <begin position="24"/>
        <end position="43"/>
    </location>
</feature>
<feature type="transmembrane region" description="Helical" evidence="5">
    <location>
        <begin position="129"/>
        <end position="153"/>
    </location>
</feature>
<proteinExistence type="predicted"/>
<comment type="caution">
    <text evidence="7">The sequence shown here is derived from an EMBL/GenBank/DDBJ whole genome shotgun (WGS) entry which is preliminary data.</text>
</comment>
<accession>A0A4T2B895</accession>
<dbReference type="InterPro" id="IPR013525">
    <property type="entry name" value="ABC2_TM"/>
</dbReference>
<protein>
    <recommendedName>
        <fullName evidence="6">ABC-2 type transporter transmembrane domain-containing protein</fullName>
    </recommendedName>
</protein>
<evidence type="ECO:0000256" key="2">
    <source>
        <dbReference type="ARBA" id="ARBA00022692"/>
    </source>
</evidence>
<evidence type="ECO:0000259" key="6">
    <source>
        <dbReference type="Pfam" id="PF01061"/>
    </source>
</evidence>
<keyword evidence="4 5" id="KW-0472">Membrane</keyword>
<feature type="transmembrane region" description="Helical" evidence="5">
    <location>
        <begin position="159"/>
        <end position="178"/>
    </location>
</feature>
<gene>
    <name evidence="7" type="ORF">D4765_18740</name>
</gene>
<sequence>MVDAILDYSGELRFHFSQLLKNSYFLQLALIPPAVFVALRLMAGATDAATVWADGTAAGIWTTSVAAVGIIGFQRAQGTLEYLVGSPRPLAWTLSPLAISCSILGLLSIPVTALIVGVARGGLFVAQPLWYAVSIVLTLIACSVSALCLSGLFVITRHAIVYEPVLVAPILLLSGAVLPYDRLGQPWQSIALLHPLTGAVALLQESADGTSLSVFWIAQVCVTAILLVVVARMILRAAEKHVRVDGTLHLS</sequence>
<dbReference type="OrthoDB" id="2166220at2"/>
<comment type="subcellular location">
    <subcellularLocation>
        <location evidence="1">Membrane</location>
        <topology evidence="1">Multi-pass membrane protein</topology>
    </subcellularLocation>
</comment>
<feature type="transmembrane region" description="Helical" evidence="5">
    <location>
        <begin position="213"/>
        <end position="235"/>
    </location>
</feature>
<dbReference type="Pfam" id="PF01061">
    <property type="entry name" value="ABC2_membrane"/>
    <property type="match status" value="1"/>
</dbReference>
<feature type="transmembrane region" description="Helical" evidence="5">
    <location>
        <begin position="55"/>
        <end position="74"/>
    </location>
</feature>
<dbReference type="Proteomes" id="UP000306192">
    <property type="component" value="Unassembled WGS sequence"/>
</dbReference>
<name>A0A4T2B895_9MICO</name>
<keyword evidence="8" id="KW-1185">Reference proteome</keyword>
<keyword evidence="3 5" id="KW-1133">Transmembrane helix</keyword>
<feature type="domain" description="ABC-2 type transporter transmembrane" evidence="6">
    <location>
        <begin position="92"/>
        <end position="204"/>
    </location>
</feature>
<evidence type="ECO:0000256" key="1">
    <source>
        <dbReference type="ARBA" id="ARBA00004141"/>
    </source>
</evidence>
<dbReference type="GO" id="GO:0016020">
    <property type="term" value="C:membrane"/>
    <property type="evidence" value="ECO:0007669"/>
    <property type="project" value="UniProtKB-SubCell"/>
</dbReference>
<evidence type="ECO:0000313" key="7">
    <source>
        <dbReference type="EMBL" id="TIH27057.1"/>
    </source>
</evidence>
<dbReference type="RefSeq" id="WP_136643818.1">
    <property type="nucleotide sequence ID" value="NZ_QYRT01000080.1"/>
</dbReference>
<dbReference type="GO" id="GO:0140359">
    <property type="term" value="F:ABC-type transporter activity"/>
    <property type="evidence" value="ECO:0007669"/>
    <property type="project" value="InterPro"/>
</dbReference>
<dbReference type="AlphaFoldDB" id="A0A4T2B895"/>
<keyword evidence="2 5" id="KW-0812">Transmembrane</keyword>
<evidence type="ECO:0000256" key="3">
    <source>
        <dbReference type="ARBA" id="ARBA00022989"/>
    </source>
</evidence>
<reference evidence="7 8" key="1">
    <citation type="journal article" date="2019" name="Microorganisms">
        <title>Systematic Affiliation and Genome Analysis of Subtercola vilae DB165(T) with Particular Emphasis on Cold Adaptation of an Isolate from a High-Altitude Cold Volcano Lake.</title>
        <authorList>
            <person name="Villalobos A.S."/>
            <person name="Wiese J."/>
            <person name="Imhoff J.F."/>
            <person name="Dorador C."/>
            <person name="Keller A."/>
            <person name="Hentschel U."/>
        </authorList>
    </citation>
    <scope>NUCLEOTIDE SEQUENCE [LARGE SCALE GENOMIC DNA]</scope>
    <source>
        <strain evidence="7 8">DB165</strain>
    </source>
</reference>
<dbReference type="EMBL" id="QYRT01000080">
    <property type="protein sequence ID" value="TIH27057.1"/>
    <property type="molecule type" value="Genomic_DNA"/>
</dbReference>
<evidence type="ECO:0000313" key="8">
    <source>
        <dbReference type="Proteomes" id="UP000306192"/>
    </source>
</evidence>
<organism evidence="7 8">
    <name type="scientific">Subtercola vilae</name>
    <dbReference type="NCBI Taxonomy" id="2056433"/>
    <lineage>
        <taxon>Bacteria</taxon>
        <taxon>Bacillati</taxon>
        <taxon>Actinomycetota</taxon>
        <taxon>Actinomycetes</taxon>
        <taxon>Micrococcales</taxon>
        <taxon>Microbacteriaceae</taxon>
        <taxon>Subtercola</taxon>
    </lineage>
</organism>
<evidence type="ECO:0000256" key="5">
    <source>
        <dbReference type="SAM" id="Phobius"/>
    </source>
</evidence>
<feature type="transmembrane region" description="Helical" evidence="5">
    <location>
        <begin position="94"/>
        <end position="117"/>
    </location>
</feature>
<evidence type="ECO:0000256" key="4">
    <source>
        <dbReference type="ARBA" id="ARBA00023136"/>
    </source>
</evidence>